<feature type="binding site" evidence="21">
    <location>
        <position position="53"/>
    </location>
    <ligand>
        <name>substrate</name>
    </ligand>
</feature>
<protein>
    <recommendedName>
        <fullName evidence="4 24">Diacylglycerol kinase</fullName>
        <ecNumber evidence="3 24">2.7.1.107</ecNumber>
    </recommendedName>
</protein>
<dbReference type="InterPro" id="IPR000829">
    <property type="entry name" value="DAGK"/>
</dbReference>
<dbReference type="GO" id="GO:0046872">
    <property type="term" value="F:metal ion binding"/>
    <property type="evidence" value="ECO:0007669"/>
    <property type="project" value="UniProtKB-KW"/>
</dbReference>
<evidence type="ECO:0000256" key="4">
    <source>
        <dbReference type="ARBA" id="ARBA00017575"/>
    </source>
</evidence>
<comment type="caution">
    <text evidence="25">The sequence shown here is derived from an EMBL/GenBank/DDBJ whole genome shotgun (WGS) entry which is preliminary data.</text>
</comment>
<name>A0A6A4RLB0_9RHOB</name>
<feature type="transmembrane region" description="Helical" evidence="24">
    <location>
        <begin position="94"/>
        <end position="117"/>
    </location>
</feature>
<comment type="function">
    <text evidence="24">Catalyzes the ATP-dependent phosphorylation of sn-l,2-diacylglycerol (DAG) to phosphatidic acid. Involved in the recycling of diacylglycerol produced as a by-product during membrane-derived oligosaccharide (MDO) biosynthesis.</text>
</comment>
<keyword evidence="6" id="KW-0444">Lipid biosynthesis</keyword>
<feature type="binding site" evidence="21">
    <location>
        <position position="67"/>
    </location>
    <ligand>
        <name>substrate</name>
    </ligand>
</feature>
<reference evidence="25 26" key="1">
    <citation type="submission" date="2019-12" db="EMBL/GenBank/DDBJ databases">
        <authorList>
            <person name="Zhang Y.-J."/>
        </authorList>
    </citation>
    <scope>NUCLEOTIDE SEQUENCE [LARGE SCALE GENOMIC DNA]</scope>
    <source>
        <strain evidence="25 26">H18S-6</strain>
    </source>
</reference>
<evidence type="ECO:0000256" key="10">
    <source>
        <dbReference type="ARBA" id="ARBA00022723"/>
    </source>
</evidence>
<dbReference type="InterPro" id="IPR036945">
    <property type="entry name" value="DAGK_sf"/>
</dbReference>
<dbReference type="Gene3D" id="1.10.287.3610">
    <property type="match status" value="1"/>
</dbReference>
<feature type="active site" description="Proton acceptor" evidence="20">
    <location>
        <position position="67"/>
    </location>
</feature>
<feature type="binding site" evidence="23">
    <location>
        <position position="74"/>
    </location>
    <ligand>
        <name>a divalent metal cation</name>
        <dbReference type="ChEBI" id="CHEBI:60240"/>
    </ligand>
</feature>
<dbReference type="PANTHER" id="PTHR34299">
    <property type="entry name" value="DIACYLGLYCEROL KINASE"/>
    <property type="match status" value="1"/>
</dbReference>
<keyword evidence="11 22" id="KW-0547">Nucleotide-binding</keyword>
<feature type="binding site" evidence="21">
    <location>
        <position position="96"/>
    </location>
    <ligand>
        <name>substrate</name>
    </ligand>
</feature>
<keyword evidence="16 24" id="KW-0443">Lipid metabolism</keyword>
<dbReference type="Pfam" id="PF01219">
    <property type="entry name" value="DAGK_prokar"/>
    <property type="match status" value="1"/>
</dbReference>
<sequence length="118" mass="13038">MKYFLNRLKYRILWSWSGCRDAWINEHSFRTWVWANLASAGFALWLPLETGERALILALGVLVLAAELFNTAIERAVDYTSQEQHPLAGQAKDAGSAGVFVTSLAAGVAWLVVLVGMV</sequence>
<dbReference type="EC" id="2.7.1.107" evidence="3 24"/>
<evidence type="ECO:0000256" key="8">
    <source>
        <dbReference type="ARBA" id="ARBA00022679"/>
    </source>
</evidence>
<evidence type="ECO:0000256" key="12">
    <source>
        <dbReference type="ARBA" id="ARBA00022777"/>
    </source>
</evidence>
<evidence type="ECO:0000256" key="21">
    <source>
        <dbReference type="PIRSR" id="PIRSR600829-2"/>
    </source>
</evidence>
<keyword evidence="19 24" id="KW-1208">Phospholipid metabolism</keyword>
<keyword evidence="15 24" id="KW-1133">Transmembrane helix</keyword>
<evidence type="ECO:0000256" key="2">
    <source>
        <dbReference type="ARBA" id="ARBA00005967"/>
    </source>
</evidence>
<feature type="binding site" evidence="22">
    <location>
        <position position="26"/>
    </location>
    <ligand>
        <name>ATP</name>
        <dbReference type="ChEBI" id="CHEBI:30616"/>
    </ligand>
</feature>
<evidence type="ECO:0000256" key="5">
    <source>
        <dbReference type="ARBA" id="ARBA00022475"/>
    </source>
</evidence>
<evidence type="ECO:0000256" key="14">
    <source>
        <dbReference type="ARBA" id="ARBA00022842"/>
    </source>
</evidence>
<dbReference type="CDD" id="cd14264">
    <property type="entry name" value="DAGK_IM"/>
    <property type="match status" value="1"/>
</dbReference>
<evidence type="ECO:0000256" key="1">
    <source>
        <dbReference type="ARBA" id="ARBA00004429"/>
    </source>
</evidence>
<evidence type="ECO:0000256" key="20">
    <source>
        <dbReference type="PIRSR" id="PIRSR600829-1"/>
    </source>
</evidence>
<evidence type="ECO:0000313" key="26">
    <source>
        <dbReference type="Proteomes" id="UP000441586"/>
    </source>
</evidence>
<evidence type="ECO:0000256" key="3">
    <source>
        <dbReference type="ARBA" id="ARBA00012133"/>
    </source>
</evidence>
<evidence type="ECO:0000256" key="16">
    <source>
        <dbReference type="ARBA" id="ARBA00023098"/>
    </source>
</evidence>
<keyword evidence="18" id="KW-0594">Phospholipid biosynthesis</keyword>
<feature type="binding site" evidence="22">
    <location>
        <position position="7"/>
    </location>
    <ligand>
        <name>ATP</name>
        <dbReference type="ChEBI" id="CHEBI:30616"/>
    </ligand>
</feature>
<keyword evidence="5" id="KW-1003">Cell membrane</keyword>
<feature type="binding site" evidence="23">
    <location>
        <position position="26"/>
    </location>
    <ligand>
        <name>a divalent metal cation</name>
        <dbReference type="ChEBI" id="CHEBI:60240"/>
    </ligand>
</feature>
<feature type="binding site" evidence="21">
    <location>
        <position position="7"/>
    </location>
    <ligand>
        <name>substrate</name>
    </ligand>
</feature>
<dbReference type="GO" id="GO:0004143">
    <property type="term" value="F:ATP-dependent diacylglycerol kinase activity"/>
    <property type="evidence" value="ECO:0007669"/>
    <property type="project" value="UniProtKB-EC"/>
</dbReference>
<dbReference type="GO" id="GO:0005524">
    <property type="term" value="F:ATP binding"/>
    <property type="evidence" value="ECO:0007669"/>
    <property type="project" value="UniProtKB-KW"/>
</dbReference>
<dbReference type="AlphaFoldDB" id="A0A6A4RLB0"/>
<evidence type="ECO:0000256" key="22">
    <source>
        <dbReference type="PIRSR" id="PIRSR600829-3"/>
    </source>
</evidence>
<evidence type="ECO:0000256" key="6">
    <source>
        <dbReference type="ARBA" id="ARBA00022516"/>
    </source>
</evidence>
<evidence type="ECO:0000256" key="17">
    <source>
        <dbReference type="ARBA" id="ARBA00023136"/>
    </source>
</evidence>
<evidence type="ECO:0000256" key="11">
    <source>
        <dbReference type="ARBA" id="ARBA00022741"/>
    </source>
</evidence>
<feature type="transmembrane region" description="Helical" evidence="24">
    <location>
        <begin position="54"/>
        <end position="73"/>
    </location>
</feature>
<keyword evidence="17 24" id="KW-0472">Membrane</keyword>
<comment type="subcellular location">
    <subcellularLocation>
        <location evidence="1 24">Cell inner membrane</location>
        <topology evidence="1 24">Multi-pass membrane protein</topology>
    </subcellularLocation>
</comment>
<evidence type="ECO:0000256" key="19">
    <source>
        <dbReference type="ARBA" id="ARBA00023264"/>
    </source>
</evidence>
<comment type="catalytic activity">
    <reaction evidence="24">
        <text>a 1,2-diacyl-sn-glycerol + ATP = a 1,2-diacyl-sn-glycero-3-phosphate + ADP + H(+)</text>
        <dbReference type="Rhea" id="RHEA:10272"/>
        <dbReference type="ChEBI" id="CHEBI:15378"/>
        <dbReference type="ChEBI" id="CHEBI:17815"/>
        <dbReference type="ChEBI" id="CHEBI:30616"/>
        <dbReference type="ChEBI" id="CHEBI:58608"/>
        <dbReference type="ChEBI" id="CHEBI:456216"/>
        <dbReference type="EC" id="2.7.1.107"/>
    </reaction>
</comment>
<dbReference type="GO" id="GO:0005886">
    <property type="term" value="C:plasma membrane"/>
    <property type="evidence" value="ECO:0007669"/>
    <property type="project" value="UniProtKB-SubCell"/>
</dbReference>
<evidence type="ECO:0000256" key="13">
    <source>
        <dbReference type="ARBA" id="ARBA00022840"/>
    </source>
</evidence>
<keyword evidence="14 23" id="KW-0460">Magnesium</keyword>
<evidence type="ECO:0000256" key="9">
    <source>
        <dbReference type="ARBA" id="ARBA00022692"/>
    </source>
</evidence>
<keyword evidence="9 24" id="KW-0812">Transmembrane</keyword>
<feature type="binding site" evidence="21">
    <location>
        <begin position="20"/>
        <end position="23"/>
    </location>
    <ligand>
        <name>substrate</name>
    </ligand>
</feature>
<evidence type="ECO:0000256" key="7">
    <source>
        <dbReference type="ARBA" id="ARBA00022519"/>
    </source>
</evidence>
<keyword evidence="7 24" id="KW-0997">Cell inner membrane</keyword>
<dbReference type="InterPro" id="IPR033718">
    <property type="entry name" value="DAGK_prok"/>
</dbReference>
<proteinExistence type="inferred from homology"/>
<dbReference type="EMBL" id="WSFO01000004">
    <property type="protein sequence ID" value="KAE9630506.1"/>
    <property type="molecule type" value="Genomic_DNA"/>
</dbReference>
<evidence type="ECO:0000256" key="18">
    <source>
        <dbReference type="ARBA" id="ARBA00023209"/>
    </source>
</evidence>
<dbReference type="GO" id="GO:0006654">
    <property type="term" value="P:phosphatidic acid biosynthetic process"/>
    <property type="evidence" value="ECO:0007669"/>
    <property type="project" value="InterPro"/>
</dbReference>
<dbReference type="Proteomes" id="UP000441586">
    <property type="component" value="Unassembled WGS sequence"/>
</dbReference>
<evidence type="ECO:0000256" key="24">
    <source>
        <dbReference type="RuleBase" id="RU363065"/>
    </source>
</evidence>
<keyword evidence="10 23" id="KW-0479">Metal-binding</keyword>
<organism evidence="25 26">
    <name type="scientific">Parasedimentitalea maritima</name>
    <dbReference type="NCBI Taxonomy" id="2578117"/>
    <lineage>
        <taxon>Bacteria</taxon>
        <taxon>Pseudomonadati</taxon>
        <taxon>Pseudomonadota</taxon>
        <taxon>Alphaproteobacteria</taxon>
        <taxon>Rhodobacterales</taxon>
        <taxon>Paracoccaceae</taxon>
        <taxon>Parasedimentitalea</taxon>
    </lineage>
</organism>
<accession>A0A6A4RLB0</accession>
<keyword evidence="8 24" id="KW-0808">Transferase</keyword>
<keyword evidence="12 24" id="KW-0418">Kinase</keyword>
<evidence type="ECO:0000256" key="23">
    <source>
        <dbReference type="PIRSR" id="PIRSR600829-4"/>
    </source>
</evidence>
<feature type="binding site" evidence="22">
    <location>
        <begin position="83"/>
        <end position="85"/>
    </location>
    <ligand>
        <name>ATP</name>
        <dbReference type="ChEBI" id="CHEBI:30616"/>
    </ligand>
</feature>
<comment type="similarity">
    <text evidence="2 24">Belongs to the bacterial diacylglycerol kinase family.</text>
</comment>
<comment type="cofactor">
    <cofactor evidence="23">
        <name>Mg(2+)</name>
        <dbReference type="ChEBI" id="CHEBI:18420"/>
    </cofactor>
    <text evidence="23">Mn(2+), Zn(2+), Cd(2+) and Co(2+) support activity to lesser extents.</text>
</comment>
<keyword evidence="13 22" id="KW-0067">ATP-binding</keyword>
<dbReference type="PANTHER" id="PTHR34299:SF1">
    <property type="entry name" value="DIACYLGLYCEROL KINASE"/>
    <property type="match status" value="1"/>
</dbReference>
<evidence type="ECO:0000256" key="15">
    <source>
        <dbReference type="ARBA" id="ARBA00022989"/>
    </source>
</evidence>
<feature type="binding site" evidence="22">
    <location>
        <begin position="92"/>
        <end position="93"/>
    </location>
    <ligand>
        <name>ATP</name>
        <dbReference type="ChEBI" id="CHEBI:30616"/>
    </ligand>
</feature>
<feature type="transmembrane region" description="Helical" evidence="24">
    <location>
        <begin position="31"/>
        <end position="48"/>
    </location>
</feature>
<evidence type="ECO:0000313" key="25">
    <source>
        <dbReference type="EMBL" id="KAE9630506.1"/>
    </source>
</evidence>
<gene>
    <name evidence="25" type="ORF">GP644_08880</name>
</gene>
<feature type="binding site" evidence="22">
    <location>
        <position position="74"/>
    </location>
    <ligand>
        <name>ATP</name>
        <dbReference type="ChEBI" id="CHEBI:30616"/>
    </ligand>
</feature>